<geneLocation type="plasmid" evidence="2 3">
    <name>pECOS88</name>
</geneLocation>
<dbReference type="Proteomes" id="UP000000747">
    <property type="component" value="Plasmid pECOS88"/>
</dbReference>
<sequence>MKLKIADAGRRELPASTVHRILCEEVPMYPMDRIQQKHARQIDLLENLTAVIQDYPNPACIRDETGKFIFCNTLFHESFLTQDQSAEKWLLSQRDFCELISVTEMEAYRNEHTHLNLVEDVFIQNRFWTISVQSFLNGHRNIILWQFYDAAHVRHKDSYNQKTIVSDDIRNIIRRMSDDSSVSSYVNDVFYLYSTGISHNAIARILNISISTSKKHASLICDYFSVSNKDELIILLYNKKFIYYLYEKAMCIINTR</sequence>
<organism evidence="2 3">
    <name type="scientific">Escherichia coli O45:K1 (strain S88 / ExPEC)</name>
    <dbReference type="NCBI Taxonomy" id="585035"/>
    <lineage>
        <taxon>Bacteria</taxon>
        <taxon>Pseudomonadati</taxon>
        <taxon>Pseudomonadota</taxon>
        <taxon>Gammaproteobacteria</taxon>
        <taxon>Enterobacterales</taxon>
        <taxon>Enterobacteriaceae</taxon>
        <taxon>Escherichia</taxon>
    </lineage>
</organism>
<comment type="subcellular location">
    <subcellularLocation>
        <location evidence="1">Cytoplasm</location>
    </subcellularLocation>
</comment>
<keyword evidence="3" id="KW-1185">Reference proteome</keyword>
<dbReference type="GO" id="GO:0006355">
    <property type="term" value="P:regulation of DNA-templated transcription"/>
    <property type="evidence" value="ECO:0007669"/>
    <property type="project" value="InterPro"/>
</dbReference>
<proteinExistence type="predicted"/>
<keyword evidence="1" id="KW-0804">Transcription</keyword>
<comment type="function">
    <text evidence="1">This protein is essential for positively regulating the expression of transfer genes that are involved in the conjugal transfer of DNA between bacterial cells.</text>
</comment>
<accession>B7LI63</accession>
<keyword evidence="1" id="KW-0184">Conjugation</keyword>
<gene>
    <name evidence="2" type="primary">traJ</name>
    <name evidence="2" type="ORF">ECS88_p0064</name>
</gene>
<evidence type="ECO:0000313" key="3">
    <source>
        <dbReference type="Proteomes" id="UP000000747"/>
    </source>
</evidence>
<name>B7LI63_ECO45</name>
<keyword evidence="1" id="KW-0805">Transcription regulation</keyword>
<dbReference type="KEGG" id="ecz:ECS88_p0064"/>
<dbReference type="InterPro" id="IPR016383">
    <property type="entry name" value="TraJ"/>
</dbReference>
<dbReference type="NCBIfam" id="NF010275">
    <property type="entry name" value="PRK13719.1-4"/>
    <property type="match status" value="1"/>
</dbReference>
<keyword evidence="1" id="KW-0010">Activator</keyword>
<evidence type="ECO:0000256" key="1">
    <source>
        <dbReference type="PIRNR" id="PIRNR003267"/>
    </source>
</evidence>
<dbReference type="GO" id="GO:0005737">
    <property type="term" value="C:cytoplasm"/>
    <property type="evidence" value="ECO:0007669"/>
    <property type="project" value="UniProtKB-SubCell"/>
</dbReference>
<dbReference type="Gene3D" id="1.10.10.10">
    <property type="entry name" value="Winged helix-like DNA-binding domain superfamily/Winged helix DNA-binding domain"/>
    <property type="match status" value="1"/>
</dbReference>
<dbReference type="AlphaFoldDB" id="B7LI63"/>
<dbReference type="GO" id="GO:0003677">
    <property type="term" value="F:DNA binding"/>
    <property type="evidence" value="ECO:0007669"/>
    <property type="project" value="InterPro"/>
</dbReference>
<keyword evidence="1" id="KW-0963">Cytoplasm</keyword>
<reference evidence="3" key="1">
    <citation type="journal article" date="2009" name="PLoS Genet.">
        <title>Organised genome dynamics in the Escherichia coli species results in highly diverse adaptive paths.</title>
        <authorList>
            <person name="Touchon M."/>
            <person name="Hoede C."/>
            <person name="Tenaillon O."/>
            <person name="Barbe V."/>
            <person name="Baeriswyl S."/>
            <person name="Bidet P."/>
            <person name="Bingen E."/>
            <person name="Bonacorsi S."/>
            <person name="Bouchier C."/>
            <person name="Bouvet O."/>
            <person name="Calteau A."/>
            <person name="Chiapello H."/>
            <person name="Clermont O."/>
            <person name="Cruveiller S."/>
            <person name="Danchin A."/>
            <person name="Diard M."/>
            <person name="Dossat C."/>
            <person name="Karoui M.E."/>
            <person name="Frapy E."/>
            <person name="Garry L."/>
            <person name="Ghigo J.M."/>
            <person name="Gilles A.M."/>
            <person name="Johnson J."/>
            <person name="Le Bouguenec C."/>
            <person name="Lescat M."/>
            <person name="Mangenot S."/>
            <person name="Martinez-Jehanne V."/>
            <person name="Matic I."/>
            <person name="Nassif X."/>
            <person name="Oztas S."/>
            <person name="Petit M.A."/>
            <person name="Pichon C."/>
            <person name="Rouy Z."/>
            <person name="Ruf C.S."/>
            <person name="Schneider D."/>
            <person name="Tourret J."/>
            <person name="Vacherie B."/>
            <person name="Vallenet D."/>
            <person name="Medigue C."/>
            <person name="Rocha E.P.C."/>
            <person name="Denamur E."/>
        </authorList>
    </citation>
    <scope>NUCLEOTIDE SEQUENCE [LARGE SCALE GENOMIC DNA]</scope>
    <source>
        <strain evidence="3">S88 / ExPEC</strain>
    </source>
</reference>
<dbReference type="PIRSF" id="PIRSF003267">
    <property type="entry name" value="TraJ_F"/>
    <property type="match status" value="1"/>
</dbReference>
<evidence type="ECO:0000313" key="2">
    <source>
        <dbReference type="EMBL" id="CAQ87131.1"/>
    </source>
</evidence>
<dbReference type="EMBL" id="CU928146">
    <property type="protein sequence ID" value="CAQ87131.1"/>
    <property type="molecule type" value="Genomic_DNA"/>
</dbReference>
<protein>
    <recommendedName>
        <fullName evidence="1">Protein TraJ</fullName>
    </recommendedName>
</protein>
<dbReference type="SUPFAM" id="SSF46894">
    <property type="entry name" value="C-terminal effector domain of the bipartite response regulators"/>
    <property type="match status" value="1"/>
</dbReference>
<dbReference type="InterPro" id="IPR016032">
    <property type="entry name" value="Sig_transdc_resp-reg_C-effctor"/>
</dbReference>
<dbReference type="Gene3D" id="3.30.450.20">
    <property type="entry name" value="PAS domain"/>
    <property type="match status" value="1"/>
</dbReference>
<dbReference type="InterPro" id="IPR036388">
    <property type="entry name" value="WH-like_DNA-bd_sf"/>
</dbReference>
<keyword evidence="2" id="KW-0614">Plasmid</keyword>